<reference evidence="1 2" key="2">
    <citation type="journal article" date="2022" name="Mol. Ecol. Resour.">
        <title>The genomes of chicory, endive, great burdock and yacon provide insights into Asteraceae paleo-polyploidization history and plant inulin production.</title>
        <authorList>
            <person name="Fan W."/>
            <person name="Wang S."/>
            <person name="Wang H."/>
            <person name="Wang A."/>
            <person name="Jiang F."/>
            <person name="Liu H."/>
            <person name="Zhao H."/>
            <person name="Xu D."/>
            <person name="Zhang Y."/>
        </authorList>
    </citation>
    <scope>NUCLEOTIDE SEQUENCE [LARGE SCALE GENOMIC DNA]</scope>
    <source>
        <strain evidence="2">cv. Niubang</strain>
    </source>
</reference>
<keyword evidence="2" id="KW-1185">Reference proteome</keyword>
<dbReference type="EMBL" id="CM042050">
    <property type="protein sequence ID" value="KAI3735302.1"/>
    <property type="molecule type" value="Genomic_DNA"/>
</dbReference>
<comment type="caution">
    <text evidence="1">The sequence shown here is derived from an EMBL/GenBank/DDBJ whole genome shotgun (WGS) entry which is preliminary data.</text>
</comment>
<organism evidence="1 2">
    <name type="scientific">Arctium lappa</name>
    <name type="common">Greater burdock</name>
    <name type="synonym">Lappa major</name>
    <dbReference type="NCBI Taxonomy" id="4217"/>
    <lineage>
        <taxon>Eukaryota</taxon>
        <taxon>Viridiplantae</taxon>
        <taxon>Streptophyta</taxon>
        <taxon>Embryophyta</taxon>
        <taxon>Tracheophyta</taxon>
        <taxon>Spermatophyta</taxon>
        <taxon>Magnoliopsida</taxon>
        <taxon>eudicotyledons</taxon>
        <taxon>Gunneridae</taxon>
        <taxon>Pentapetalae</taxon>
        <taxon>asterids</taxon>
        <taxon>campanulids</taxon>
        <taxon>Asterales</taxon>
        <taxon>Asteraceae</taxon>
        <taxon>Carduoideae</taxon>
        <taxon>Cardueae</taxon>
        <taxon>Arctiinae</taxon>
        <taxon>Arctium</taxon>
    </lineage>
</organism>
<sequence>MVATASLFPVSSPQPDFGAKNSVKHGGGLGTMDVRGIKTKSGSSRSLKVKANAHALQRKQPFNHVKNFGLLRDGFGSTPEMCKNNLFWVGTKMQVLVDRYLTWPMVLELFFSSLQHNVVNSICSQSIVSCLIANLSIPDMARWAFSLVKGLLVTEEKVLEMINNPHCLYCMTILRAISLLAPVMGSEITCSKLLPVVITLSKDSVSNIRFNVAKVLQSFIPIVDQAVVEKTIRPCLVELAEDPDVDVCYFSKQALLAIDQVMMST</sequence>
<accession>A0ACB9CM07</accession>
<protein>
    <submittedName>
        <fullName evidence="1">Uncharacterized protein</fullName>
    </submittedName>
</protein>
<evidence type="ECO:0000313" key="1">
    <source>
        <dbReference type="EMBL" id="KAI3735302.1"/>
    </source>
</evidence>
<reference evidence="2" key="1">
    <citation type="journal article" date="2022" name="Mol. Ecol. Resour.">
        <title>The genomes of chicory, endive, great burdock and yacon provide insights into Asteraceae palaeo-polyploidization history and plant inulin production.</title>
        <authorList>
            <person name="Fan W."/>
            <person name="Wang S."/>
            <person name="Wang H."/>
            <person name="Wang A."/>
            <person name="Jiang F."/>
            <person name="Liu H."/>
            <person name="Zhao H."/>
            <person name="Xu D."/>
            <person name="Zhang Y."/>
        </authorList>
    </citation>
    <scope>NUCLEOTIDE SEQUENCE [LARGE SCALE GENOMIC DNA]</scope>
    <source>
        <strain evidence="2">cv. Niubang</strain>
    </source>
</reference>
<name>A0ACB9CM07_ARCLA</name>
<gene>
    <name evidence="1" type="ORF">L6452_14797</name>
</gene>
<dbReference type="Proteomes" id="UP001055879">
    <property type="component" value="Linkage Group LG04"/>
</dbReference>
<proteinExistence type="predicted"/>
<evidence type="ECO:0000313" key="2">
    <source>
        <dbReference type="Proteomes" id="UP001055879"/>
    </source>
</evidence>